<gene>
    <name evidence="3" type="ORF">ACHKAR_03565</name>
</gene>
<organism evidence="3 4">
    <name type="scientific">Marinoscillum luteum</name>
    <dbReference type="NCBI Taxonomy" id="861051"/>
    <lineage>
        <taxon>Bacteria</taxon>
        <taxon>Pseudomonadati</taxon>
        <taxon>Bacteroidota</taxon>
        <taxon>Cytophagia</taxon>
        <taxon>Cytophagales</taxon>
        <taxon>Reichenbachiellaceae</taxon>
        <taxon>Marinoscillum</taxon>
    </lineage>
</organism>
<dbReference type="Proteomes" id="UP001610063">
    <property type="component" value="Unassembled WGS sequence"/>
</dbReference>
<proteinExistence type="inferred from homology"/>
<feature type="domain" description="GH16" evidence="2">
    <location>
        <begin position="44"/>
        <end position="277"/>
    </location>
</feature>
<protein>
    <submittedName>
        <fullName evidence="3">Family 16 glycosylhydrolase</fullName>
    </submittedName>
</protein>
<dbReference type="InterPro" id="IPR013320">
    <property type="entry name" value="ConA-like_dom_sf"/>
</dbReference>
<dbReference type="CDD" id="cd08023">
    <property type="entry name" value="GH16_laminarinase_like"/>
    <property type="match status" value="1"/>
</dbReference>
<dbReference type="PANTHER" id="PTHR10963:SF55">
    <property type="entry name" value="GLYCOSIDE HYDROLASE FAMILY 16 PROTEIN"/>
    <property type="match status" value="1"/>
</dbReference>
<evidence type="ECO:0000259" key="2">
    <source>
        <dbReference type="PROSITE" id="PS51762"/>
    </source>
</evidence>
<evidence type="ECO:0000313" key="4">
    <source>
        <dbReference type="Proteomes" id="UP001610063"/>
    </source>
</evidence>
<name>A0ABW7N4I9_9BACT</name>
<dbReference type="PROSITE" id="PS51762">
    <property type="entry name" value="GH16_2"/>
    <property type="match status" value="1"/>
</dbReference>
<accession>A0ABW7N4I9</accession>
<dbReference type="InterPro" id="IPR000757">
    <property type="entry name" value="Beta-glucanase-like"/>
</dbReference>
<dbReference type="PANTHER" id="PTHR10963">
    <property type="entry name" value="GLYCOSYL HYDROLASE-RELATED"/>
    <property type="match status" value="1"/>
</dbReference>
<evidence type="ECO:0000256" key="1">
    <source>
        <dbReference type="ARBA" id="ARBA00006865"/>
    </source>
</evidence>
<reference evidence="3 4" key="1">
    <citation type="journal article" date="2013" name="Int. J. Syst. Evol. Microbiol.">
        <title>Marinoscillum luteum sp. nov., isolated from marine sediment.</title>
        <authorList>
            <person name="Cha I.T."/>
            <person name="Park S.J."/>
            <person name="Kim S.J."/>
            <person name="Kim J.G."/>
            <person name="Jung M.Y."/>
            <person name="Shin K.S."/>
            <person name="Kwon K.K."/>
            <person name="Yang S.H."/>
            <person name="Seo Y.S."/>
            <person name="Rhee S.K."/>
        </authorList>
    </citation>
    <scope>NUCLEOTIDE SEQUENCE [LARGE SCALE GENOMIC DNA]</scope>
    <source>
        <strain evidence="3 4">KCTC 23939</strain>
    </source>
</reference>
<dbReference type="InterPro" id="IPR050546">
    <property type="entry name" value="Glycosyl_Hydrlase_16"/>
</dbReference>
<comment type="caution">
    <text evidence="3">The sequence shown here is derived from an EMBL/GenBank/DDBJ whole genome shotgun (WGS) entry which is preliminary data.</text>
</comment>
<dbReference type="SUPFAM" id="SSF49899">
    <property type="entry name" value="Concanavalin A-like lectins/glucanases"/>
    <property type="match status" value="1"/>
</dbReference>
<evidence type="ECO:0000313" key="3">
    <source>
        <dbReference type="EMBL" id="MFH6982498.1"/>
    </source>
</evidence>
<sequence length="277" mass="31627">MINLLKWIPGVLITSLTLYSCSQVKSGSLSEQPEEKRLELVWEDDFTDPVLDDEKWTATIGDGCPDFCGFGNNELQYYSDREKNLRIEDGKLIIQALKDTLGNGGYSSAKIVTKGKGDWKYGKVLVRAKVPYGRGTWPAIWMLPTMDGERKWPLDGEIDIMEHVGYNQGMIYGTIHSKKYNHLIGTQKVDSIALPDAHETFHDYGFEWSEESMTWSIDSEPYYTIHKGDEGYEGWPFDQPFHLIFNLAVGGNWGGKYGIEDSIWPQTLEIDFVKIYQ</sequence>
<dbReference type="PROSITE" id="PS51257">
    <property type="entry name" value="PROKAR_LIPOPROTEIN"/>
    <property type="match status" value="1"/>
</dbReference>
<dbReference type="Gene3D" id="2.60.120.200">
    <property type="match status" value="1"/>
</dbReference>
<comment type="similarity">
    <text evidence="1">Belongs to the glycosyl hydrolase 16 family.</text>
</comment>
<dbReference type="RefSeq" id="WP_159578557.1">
    <property type="nucleotide sequence ID" value="NZ_JBIPKE010000012.1"/>
</dbReference>
<keyword evidence="4" id="KW-1185">Reference proteome</keyword>
<dbReference type="EMBL" id="JBIPKE010000012">
    <property type="protein sequence ID" value="MFH6982498.1"/>
    <property type="molecule type" value="Genomic_DNA"/>
</dbReference>
<dbReference type="Pfam" id="PF00722">
    <property type="entry name" value="Glyco_hydro_16"/>
    <property type="match status" value="1"/>
</dbReference>